<evidence type="ECO:0000313" key="5">
    <source>
        <dbReference type="Proteomes" id="UP000195947"/>
    </source>
</evidence>
<gene>
    <name evidence="4" type="ORF">SAMN04488507_105117</name>
    <name evidence="3" type="ORF">TFLO_2758</name>
</gene>
<dbReference type="InterPro" id="IPR029000">
    <property type="entry name" value="Cyclophilin-like_dom_sf"/>
</dbReference>
<evidence type="ECO:0000259" key="2">
    <source>
        <dbReference type="Pfam" id="PF18050"/>
    </source>
</evidence>
<dbReference type="AlphaFoldDB" id="A0AB38BKR3"/>
<dbReference type="SUPFAM" id="SSF50891">
    <property type="entry name" value="Cyclophilin-like"/>
    <property type="match status" value="1"/>
</dbReference>
<dbReference type="EMBL" id="FJMZ01000047">
    <property type="protein sequence ID" value="CZR02599.1"/>
    <property type="molecule type" value="Genomic_DNA"/>
</dbReference>
<dbReference type="Proteomes" id="UP000195947">
    <property type="component" value="Unassembled WGS sequence"/>
</dbReference>
<evidence type="ECO:0000256" key="1">
    <source>
        <dbReference type="SAM" id="SignalP"/>
    </source>
</evidence>
<evidence type="ECO:0000313" key="3">
    <source>
        <dbReference type="EMBL" id="CZR02599.1"/>
    </source>
</evidence>
<dbReference type="PROSITE" id="PS51257">
    <property type="entry name" value="PROKAR_LIPOPROTEIN"/>
    <property type="match status" value="1"/>
</dbReference>
<feature type="chain" id="PRO_5044302047" description="Cyclophilin-like domain-containing protein" evidence="1">
    <location>
        <begin position="32"/>
        <end position="169"/>
    </location>
</feature>
<keyword evidence="1" id="KW-0732">Signal</keyword>
<feature type="domain" description="Cyclophilin-like" evidence="2">
    <location>
        <begin position="59"/>
        <end position="167"/>
    </location>
</feature>
<dbReference type="Gene3D" id="2.40.100.20">
    <property type="match status" value="1"/>
</dbReference>
<proteinExistence type="predicted"/>
<organism evidence="4 6">
    <name type="scientific">Trichococcus flocculiformis</name>
    <dbReference type="NCBI Taxonomy" id="82803"/>
    <lineage>
        <taxon>Bacteria</taxon>
        <taxon>Bacillati</taxon>
        <taxon>Bacillota</taxon>
        <taxon>Bacilli</taxon>
        <taxon>Lactobacillales</taxon>
        <taxon>Carnobacteriaceae</taxon>
        <taxon>Trichococcus</taxon>
    </lineage>
</organism>
<dbReference type="Pfam" id="PF18050">
    <property type="entry name" value="Cyclophil_like2"/>
    <property type="match status" value="1"/>
</dbReference>
<dbReference type="EMBL" id="FOQC01000051">
    <property type="protein sequence ID" value="SFI10722.1"/>
    <property type="molecule type" value="Genomic_DNA"/>
</dbReference>
<comment type="caution">
    <text evidence="4">The sequence shown here is derived from an EMBL/GenBank/DDBJ whole genome shotgun (WGS) entry which is preliminary data.</text>
</comment>
<keyword evidence="5" id="KW-1185">Reference proteome</keyword>
<reference evidence="4 6" key="2">
    <citation type="submission" date="2016-10" db="EMBL/GenBank/DDBJ databases">
        <authorList>
            <person name="Varghese N."/>
            <person name="Submissions S."/>
        </authorList>
    </citation>
    <scope>NUCLEOTIDE SEQUENCE [LARGE SCALE GENOMIC DNA]</scope>
    <source>
        <strain evidence="4 6">DSM 2094</strain>
    </source>
</reference>
<protein>
    <recommendedName>
        <fullName evidence="2">Cyclophilin-like domain-containing protein</fullName>
    </recommendedName>
</protein>
<dbReference type="RefSeq" id="WP_245734438.1">
    <property type="nucleotide sequence ID" value="NZ_FJMZ01000047.1"/>
</dbReference>
<dbReference type="Proteomes" id="UP000199686">
    <property type="component" value="Unassembled WGS sequence"/>
</dbReference>
<feature type="signal peptide" evidence="1">
    <location>
        <begin position="1"/>
        <end position="31"/>
    </location>
</feature>
<dbReference type="InterPro" id="IPR041183">
    <property type="entry name" value="Cyclophilin-like"/>
</dbReference>
<evidence type="ECO:0000313" key="4">
    <source>
        <dbReference type="EMBL" id="SFI10722.1"/>
    </source>
</evidence>
<name>A0AB38BKR3_9LACT</name>
<evidence type="ECO:0000313" key="6">
    <source>
        <dbReference type="Proteomes" id="UP000199686"/>
    </source>
</evidence>
<sequence>MKNPKQVDFIFAFAFCAVLLFGCTNSPPSNDAGLVAETDQMLTESSPQERDDAMPMVTIQVGNTRYAVSLNDNATTQALTQKLPMTLKMDELNGNEKFHYLLETLPTDSQRVGRIKAGDVMLYGSDCLVIFYKDFSTSYSYTPIGRIEDPSGLAQALGRGSVEVTFSNR</sequence>
<accession>A0AB38BKR3</accession>
<reference evidence="3 5" key="1">
    <citation type="submission" date="2016-02" db="EMBL/GenBank/DDBJ databases">
        <authorList>
            <person name="Strepis N."/>
        </authorList>
    </citation>
    <scope>NUCLEOTIDE SEQUENCE [LARGE SCALE GENOMIC DNA]</scope>
    <source>
        <strain evidence="3">Trichococcus flocculiformis</strain>
    </source>
</reference>